<name>A0A430K6F9_9FLAO</name>
<evidence type="ECO:0000313" key="3">
    <source>
        <dbReference type="Proteomes" id="UP000267585"/>
    </source>
</evidence>
<feature type="chain" id="PRO_5019534235" evidence="1">
    <location>
        <begin position="21"/>
        <end position="209"/>
    </location>
</feature>
<accession>A0A430K6F9</accession>
<dbReference type="RefSeq" id="WP_126161378.1">
    <property type="nucleotide sequence ID" value="NZ_RQPJ01000002.1"/>
</dbReference>
<keyword evidence="1" id="KW-0732">Signal</keyword>
<proteinExistence type="predicted"/>
<dbReference type="AlphaFoldDB" id="A0A430K6F9"/>
<evidence type="ECO:0000256" key="1">
    <source>
        <dbReference type="SAM" id="SignalP"/>
    </source>
</evidence>
<organism evidence="2 3">
    <name type="scientific">Arenibacter aquaticus</name>
    <dbReference type="NCBI Taxonomy" id="2489054"/>
    <lineage>
        <taxon>Bacteria</taxon>
        <taxon>Pseudomonadati</taxon>
        <taxon>Bacteroidota</taxon>
        <taxon>Flavobacteriia</taxon>
        <taxon>Flavobacteriales</taxon>
        <taxon>Flavobacteriaceae</taxon>
        <taxon>Arenibacter</taxon>
    </lineage>
</organism>
<dbReference type="OrthoDB" id="1428898at2"/>
<evidence type="ECO:0000313" key="2">
    <source>
        <dbReference type="EMBL" id="RTE54646.1"/>
    </source>
</evidence>
<keyword evidence="3" id="KW-1185">Reference proteome</keyword>
<reference evidence="2 3" key="1">
    <citation type="submission" date="2018-11" db="EMBL/GenBank/DDBJ databases">
        <title>Arenibacter aquaticus sp.nov., a marine bacterium isolated from surface seawater in the South China Sea.</title>
        <authorList>
            <person name="Guo J."/>
            <person name="Sun J."/>
        </authorList>
    </citation>
    <scope>NUCLEOTIDE SEQUENCE [LARGE SCALE GENOMIC DNA]</scope>
    <source>
        <strain evidence="2 3">GUO666</strain>
    </source>
</reference>
<gene>
    <name evidence="2" type="ORF">EHW67_05625</name>
</gene>
<feature type="signal peptide" evidence="1">
    <location>
        <begin position="1"/>
        <end position="20"/>
    </location>
</feature>
<sequence>MKIKIIVALFFISHSLFSQLDYETFNGNKGKMRFSKSYGYTNLYDYRVNASEEDSLITRKLSSSIPEGLLTDQYVKELLSNKRDSINFKIIMDSRLLVDMNADRVCLIKYSTGSNNTVSEKNIFKAVKTGGSWRELNIANSEISLLEQILLGASVEVLFQFYNRWNDPEYPDINKMKLEVKDEEGALNIKKLAEVVTNNTAVLQKYDHK</sequence>
<dbReference type="Proteomes" id="UP000267585">
    <property type="component" value="Unassembled WGS sequence"/>
</dbReference>
<comment type="caution">
    <text evidence="2">The sequence shown here is derived from an EMBL/GenBank/DDBJ whole genome shotgun (WGS) entry which is preliminary data.</text>
</comment>
<protein>
    <submittedName>
        <fullName evidence="2">Uncharacterized protein</fullName>
    </submittedName>
</protein>
<dbReference type="EMBL" id="RQPJ01000002">
    <property type="protein sequence ID" value="RTE54646.1"/>
    <property type="molecule type" value="Genomic_DNA"/>
</dbReference>